<keyword evidence="2" id="KW-1185">Reference proteome</keyword>
<sequence length="82" mass="9166">MANPIELPLVDISNSHDVAAGKKLLDAAVKHGFLYADSNSTMLTALDVDQTFNLVREYPLRLVPREAISKSQFSYSMRQEII</sequence>
<organism evidence="1 2">
    <name type="scientific">Penicillium antarcticum</name>
    <dbReference type="NCBI Taxonomy" id="416450"/>
    <lineage>
        <taxon>Eukaryota</taxon>
        <taxon>Fungi</taxon>
        <taxon>Dikarya</taxon>
        <taxon>Ascomycota</taxon>
        <taxon>Pezizomycotina</taxon>
        <taxon>Eurotiomycetes</taxon>
        <taxon>Eurotiomycetidae</taxon>
        <taxon>Eurotiales</taxon>
        <taxon>Aspergillaceae</taxon>
        <taxon>Penicillium</taxon>
    </lineage>
</organism>
<proteinExistence type="predicted"/>
<reference evidence="2" key="1">
    <citation type="journal article" date="2017" name="Nat. Microbiol.">
        <title>Global analysis of biosynthetic gene clusters reveals vast potential of secondary metabolite production in Penicillium species.</title>
        <authorList>
            <person name="Nielsen J.C."/>
            <person name="Grijseels S."/>
            <person name="Prigent S."/>
            <person name="Ji B."/>
            <person name="Dainat J."/>
            <person name="Nielsen K.F."/>
            <person name="Frisvad J.C."/>
            <person name="Workman M."/>
            <person name="Nielsen J."/>
        </authorList>
    </citation>
    <scope>NUCLEOTIDE SEQUENCE [LARGE SCALE GENOMIC DNA]</scope>
    <source>
        <strain evidence="2">IBT 31811</strain>
    </source>
</reference>
<dbReference type="STRING" id="416450.A0A1V6PQY7"/>
<comment type="caution">
    <text evidence="1">The sequence shown here is derived from an EMBL/GenBank/DDBJ whole genome shotgun (WGS) entry which is preliminary data.</text>
</comment>
<evidence type="ECO:0000313" key="1">
    <source>
        <dbReference type="EMBL" id="OQD79404.1"/>
    </source>
</evidence>
<accession>A0A1V6PQY7</accession>
<dbReference type="EMBL" id="MDYN01000052">
    <property type="protein sequence ID" value="OQD79404.1"/>
    <property type="molecule type" value="Genomic_DNA"/>
</dbReference>
<name>A0A1V6PQY7_9EURO</name>
<gene>
    <name evidence="1" type="ORF">PENANT_c052G01835</name>
</gene>
<evidence type="ECO:0000313" key="2">
    <source>
        <dbReference type="Proteomes" id="UP000191672"/>
    </source>
</evidence>
<dbReference type="AlphaFoldDB" id="A0A1V6PQY7"/>
<protein>
    <recommendedName>
        <fullName evidence="3">Non-haem dioxygenase N-terminal domain-containing protein</fullName>
    </recommendedName>
</protein>
<dbReference type="Proteomes" id="UP000191672">
    <property type="component" value="Unassembled WGS sequence"/>
</dbReference>
<evidence type="ECO:0008006" key="3">
    <source>
        <dbReference type="Google" id="ProtNLM"/>
    </source>
</evidence>